<dbReference type="AlphaFoldDB" id="A0A0F9LXS9"/>
<protein>
    <submittedName>
        <fullName evidence="2">Uncharacterized protein</fullName>
    </submittedName>
</protein>
<accession>A0A0F9LXS9</accession>
<name>A0A0F9LXS9_9ZZZZ</name>
<keyword evidence="1" id="KW-0472">Membrane</keyword>
<keyword evidence="1" id="KW-0812">Transmembrane</keyword>
<dbReference type="EMBL" id="LAZR01005653">
    <property type="protein sequence ID" value="KKM98198.1"/>
    <property type="molecule type" value="Genomic_DNA"/>
</dbReference>
<evidence type="ECO:0000256" key="1">
    <source>
        <dbReference type="SAM" id="Phobius"/>
    </source>
</evidence>
<gene>
    <name evidence="2" type="ORF">LCGC14_1160410</name>
</gene>
<keyword evidence="1" id="KW-1133">Transmembrane helix</keyword>
<feature type="transmembrane region" description="Helical" evidence="1">
    <location>
        <begin position="265"/>
        <end position="288"/>
    </location>
</feature>
<proteinExistence type="predicted"/>
<comment type="caution">
    <text evidence="2">The sequence shown here is derived from an EMBL/GenBank/DDBJ whole genome shotgun (WGS) entry which is preliminary data.</text>
</comment>
<evidence type="ECO:0000313" key="2">
    <source>
        <dbReference type="EMBL" id="KKM98198.1"/>
    </source>
</evidence>
<reference evidence="2" key="1">
    <citation type="journal article" date="2015" name="Nature">
        <title>Complex archaea that bridge the gap between prokaryotes and eukaryotes.</title>
        <authorList>
            <person name="Spang A."/>
            <person name="Saw J.H."/>
            <person name="Jorgensen S.L."/>
            <person name="Zaremba-Niedzwiedzka K."/>
            <person name="Martijn J."/>
            <person name="Lind A.E."/>
            <person name="van Eijk R."/>
            <person name="Schleper C."/>
            <person name="Guy L."/>
            <person name="Ettema T.J."/>
        </authorList>
    </citation>
    <scope>NUCLEOTIDE SEQUENCE</scope>
</reference>
<sequence length="295" mass="33308">MNLSKINKLFICISGLLLTTSIQFSTAVPYEYVGVKVGENYSWVLSINQNTLNKFNADMEDRLNRINASLPIVETFFSYGVYPKINFNIEIVSISDEYLGSGYNYGDGFEDYYYYYKEVNVSLTINIPGLGDIFTPGSPLRIKVFANGTDYWIVHSINYALGGILNIPDGFYNFSLFFIPNNLNWSKVVSDFQELFDQFNGNITATEIDNGFIYNTPEGTFNETHKEIEITTAYNEEGVLKNCEITYDSASLLTFILSSGGAESIIGFNPLITILTSTILILSVVFYIKKIRKIH</sequence>
<organism evidence="2">
    <name type="scientific">marine sediment metagenome</name>
    <dbReference type="NCBI Taxonomy" id="412755"/>
    <lineage>
        <taxon>unclassified sequences</taxon>
        <taxon>metagenomes</taxon>
        <taxon>ecological metagenomes</taxon>
    </lineage>
</organism>